<evidence type="ECO:0000313" key="1">
    <source>
        <dbReference type="EMBL" id="MPC43886.1"/>
    </source>
</evidence>
<proteinExistence type="predicted"/>
<comment type="caution">
    <text evidence="1">The sequence shown here is derived from an EMBL/GenBank/DDBJ whole genome shotgun (WGS) entry which is preliminary data.</text>
</comment>
<gene>
    <name evidence="1" type="ORF">E2C01_037540</name>
</gene>
<organism evidence="1 2">
    <name type="scientific">Portunus trituberculatus</name>
    <name type="common">Swimming crab</name>
    <name type="synonym">Neptunus trituberculatus</name>
    <dbReference type="NCBI Taxonomy" id="210409"/>
    <lineage>
        <taxon>Eukaryota</taxon>
        <taxon>Metazoa</taxon>
        <taxon>Ecdysozoa</taxon>
        <taxon>Arthropoda</taxon>
        <taxon>Crustacea</taxon>
        <taxon>Multicrustacea</taxon>
        <taxon>Malacostraca</taxon>
        <taxon>Eumalacostraca</taxon>
        <taxon>Eucarida</taxon>
        <taxon>Decapoda</taxon>
        <taxon>Pleocyemata</taxon>
        <taxon>Brachyura</taxon>
        <taxon>Eubrachyura</taxon>
        <taxon>Portunoidea</taxon>
        <taxon>Portunidae</taxon>
        <taxon>Portuninae</taxon>
        <taxon>Portunus</taxon>
    </lineage>
</organism>
<reference evidence="1 2" key="1">
    <citation type="submission" date="2019-05" db="EMBL/GenBank/DDBJ databases">
        <title>Another draft genome of Portunus trituberculatus and its Hox gene families provides insights of decapod evolution.</title>
        <authorList>
            <person name="Jeong J.-H."/>
            <person name="Song I."/>
            <person name="Kim S."/>
            <person name="Choi T."/>
            <person name="Kim D."/>
            <person name="Ryu S."/>
            <person name="Kim W."/>
        </authorList>
    </citation>
    <scope>NUCLEOTIDE SEQUENCE [LARGE SCALE GENOMIC DNA]</scope>
    <source>
        <tissue evidence="1">Muscle</tissue>
    </source>
</reference>
<sequence length="61" mass="6345">MHTGPPGTHATPMNPPSLLPRVNIFKAQTSNGLTVTLCSSPDSATLPVLLVVVAGDRHNTN</sequence>
<dbReference type="EMBL" id="VSRR010006029">
    <property type="protein sequence ID" value="MPC43886.1"/>
    <property type="molecule type" value="Genomic_DNA"/>
</dbReference>
<evidence type="ECO:0000313" key="2">
    <source>
        <dbReference type="Proteomes" id="UP000324222"/>
    </source>
</evidence>
<keyword evidence="2" id="KW-1185">Reference proteome</keyword>
<accession>A0A5B7FEV7</accession>
<protein>
    <submittedName>
        <fullName evidence="1">Uncharacterized protein</fullName>
    </submittedName>
</protein>
<dbReference type="Proteomes" id="UP000324222">
    <property type="component" value="Unassembled WGS sequence"/>
</dbReference>
<name>A0A5B7FEV7_PORTR</name>
<dbReference type="AlphaFoldDB" id="A0A5B7FEV7"/>